<keyword evidence="2" id="KW-1185">Reference proteome</keyword>
<dbReference type="EMBL" id="PKSG01000798">
    <property type="protein sequence ID" value="POR32770.1"/>
    <property type="molecule type" value="Genomic_DNA"/>
</dbReference>
<evidence type="ECO:0000313" key="2">
    <source>
        <dbReference type="Proteomes" id="UP000237481"/>
    </source>
</evidence>
<evidence type="ECO:0000313" key="1">
    <source>
        <dbReference type="EMBL" id="POR32770.1"/>
    </source>
</evidence>
<dbReference type="OrthoDB" id="10343977at2759"/>
<dbReference type="Proteomes" id="UP000237481">
    <property type="component" value="Unassembled WGS sequence"/>
</dbReference>
<organism evidence="1 2">
    <name type="scientific">Tolypocladium paradoxum</name>
    <dbReference type="NCBI Taxonomy" id="94208"/>
    <lineage>
        <taxon>Eukaryota</taxon>
        <taxon>Fungi</taxon>
        <taxon>Dikarya</taxon>
        <taxon>Ascomycota</taxon>
        <taxon>Pezizomycotina</taxon>
        <taxon>Sordariomycetes</taxon>
        <taxon>Hypocreomycetidae</taxon>
        <taxon>Hypocreales</taxon>
        <taxon>Ophiocordycipitaceae</taxon>
        <taxon>Tolypocladium</taxon>
    </lineage>
</organism>
<sequence length="189" mass="21209">MAQCRIIALPGTRPQSDSWWTRVPKTLPEGGYYDSYRCHRCRAADNWLSALRQKQVVIGQTTNDQCYTRLLAEVIMRAGGITRESQSGSLQEVCEMLGTHAAALRNMCQTRGSFDVAQAHWEVRQLGAAAFSVQSGCTAWSLPGIQAEFHRLHQRTYSAVISSRNITVNRILRDMPVNLHDWTASARNS</sequence>
<name>A0A2S4KRI0_9HYPO</name>
<accession>A0A2S4KRI0</accession>
<protein>
    <submittedName>
        <fullName evidence="1">Uncharacterized protein</fullName>
    </submittedName>
</protein>
<comment type="caution">
    <text evidence="1">The sequence shown here is derived from an EMBL/GenBank/DDBJ whole genome shotgun (WGS) entry which is preliminary data.</text>
</comment>
<reference evidence="1 2" key="1">
    <citation type="submission" date="2018-01" db="EMBL/GenBank/DDBJ databases">
        <title>Harnessing the power of phylogenomics to disentangle the directionality and signatures of interkingdom host jumping in the parasitic fungal genus Tolypocladium.</title>
        <authorList>
            <person name="Quandt C.A."/>
            <person name="Patterson W."/>
            <person name="Spatafora J.W."/>
        </authorList>
    </citation>
    <scope>NUCLEOTIDE SEQUENCE [LARGE SCALE GENOMIC DNA]</scope>
    <source>
        <strain evidence="1 2">NRBC 100945</strain>
    </source>
</reference>
<proteinExistence type="predicted"/>
<dbReference type="AlphaFoldDB" id="A0A2S4KRI0"/>
<gene>
    <name evidence="1" type="ORF">TPAR_07016</name>
</gene>